<evidence type="ECO:0000256" key="3">
    <source>
        <dbReference type="ARBA" id="ARBA00022741"/>
    </source>
</evidence>
<dbReference type="SMART" id="SM00129">
    <property type="entry name" value="KISc"/>
    <property type="match status" value="1"/>
</dbReference>
<dbReference type="InterPro" id="IPR027640">
    <property type="entry name" value="Kinesin-like_fam"/>
</dbReference>
<dbReference type="SUPFAM" id="SSF52540">
    <property type="entry name" value="P-loop containing nucleoside triphosphate hydrolases"/>
    <property type="match status" value="1"/>
</dbReference>
<dbReference type="PROSITE" id="PS50067">
    <property type="entry name" value="KINESIN_MOTOR_2"/>
    <property type="match status" value="1"/>
</dbReference>
<dbReference type="PROSITE" id="PS00411">
    <property type="entry name" value="KINESIN_MOTOR_1"/>
    <property type="match status" value="1"/>
</dbReference>
<dbReference type="InterPro" id="IPR001752">
    <property type="entry name" value="Kinesin_motor_dom"/>
</dbReference>
<comment type="similarity">
    <text evidence="6 7">Belongs to the TRAFAC class myosin-kinesin ATPase superfamily. Kinesin family.</text>
</comment>
<keyword evidence="4 6" id="KW-0067">ATP-binding</keyword>
<dbReference type="Pfam" id="PF00225">
    <property type="entry name" value="Kinesin"/>
    <property type="match status" value="1"/>
</dbReference>
<dbReference type="PRINTS" id="PR00380">
    <property type="entry name" value="KINESINHEAVY"/>
</dbReference>
<evidence type="ECO:0000313" key="9">
    <source>
        <dbReference type="EMBL" id="CEO94966.1"/>
    </source>
</evidence>
<evidence type="ECO:0000259" key="8">
    <source>
        <dbReference type="PROSITE" id="PS50067"/>
    </source>
</evidence>
<dbReference type="Gene3D" id="3.40.850.10">
    <property type="entry name" value="Kinesin motor domain"/>
    <property type="match status" value="1"/>
</dbReference>
<keyword evidence="7" id="KW-0493">Microtubule</keyword>
<dbReference type="GO" id="GO:0007018">
    <property type="term" value="P:microtubule-based movement"/>
    <property type="evidence" value="ECO:0007669"/>
    <property type="project" value="InterPro"/>
</dbReference>
<dbReference type="GO" id="GO:0005737">
    <property type="term" value="C:cytoplasm"/>
    <property type="evidence" value="ECO:0007669"/>
    <property type="project" value="UniProtKB-SubCell"/>
</dbReference>
<dbReference type="CDD" id="cd00106">
    <property type="entry name" value="KISc"/>
    <property type="match status" value="1"/>
</dbReference>
<dbReference type="PANTHER" id="PTHR47969">
    <property type="entry name" value="CHROMOSOME-ASSOCIATED KINESIN KIF4A-RELATED"/>
    <property type="match status" value="1"/>
</dbReference>
<protein>
    <recommendedName>
        <fullName evidence="7">Kinesin-like protein</fullName>
    </recommendedName>
</protein>
<dbReference type="InterPro" id="IPR027417">
    <property type="entry name" value="P-loop_NTPase"/>
</dbReference>
<evidence type="ECO:0000313" key="10">
    <source>
        <dbReference type="Proteomes" id="UP000039324"/>
    </source>
</evidence>
<dbReference type="GO" id="GO:0051231">
    <property type="term" value="P:spindle elongation"/>
    <property type="evidence" value="ECO:0007669"/>
    <property type="project" value="TreeGrafter"/>
</dbReference>
<feature type="binding site" evidence="6">
    <location>
        <begin position="113"/>
        <end position="120"/>
    </location>
    <ligand>
        <name>ATP</name>
        <dbReference type="ChEBI" id="CHEBI:30616"/>
    </ligand>
</feature>
<proteinExistence type="inferred from homology"/>
<gene>
    <name evidence="9" type="ORF">PBRA_003779</name>
</gene>
<reference evidence="9 10" key="1">
    <citation type="submission" date="2015-02" db="EMBL/GenBank/DDBJ databases">
        <authorList>
            <person name="Chooi Y.-H."/>
        </authorList>
    </citation>
    <scope>NUCLEOTIDE SEQUENCE [LARGE SCALE GENOMIC DNA]</scope>
    <source>
        <strain evidence="9">E3</strain>
    </source>
</reference>
<dbReference type="OrthoDB" id="3176171at2759"/>
<accession>A0A0G4IIA3</accession>
<comment type="subcellular location">
    <subcellularLocation>
        <location evidence="1">Cytoplasm</location>
    </subcellularLocation>
</comment>
<evidence type="ECO:0000256" key="2">
    <source>
        <dbReference type="ARBA" id="ARBA00022490"/>
    </source>
</evidence>
<evidence type="ECO:0000256" key="7">
    <source>
        <dbReference type="RuleBase" id="RU000394"/>
    </source>
</evidence>
<dbReference type="GO" id="GO:0005875">
    <property type="term" value="C:microtubule associated complex"/>
    <property type="evidence" value="ECO:0007669"/>
    <property type="project" value="TreeGrafter"/>
</dbReference>
<keyword evidence="10" id="KW-1185">Reference proteome</keyword>
<name>A0A0G4IIA3_PLABS</name>
<dbReference type="PANTHER" id="PTHR47969:SF15">
    <property type="entry name" value="CHROMOSOME-ASSOCIATED KINESIN KIF4A-RELATED"/>
    <property type="match status" value="1"/>
</dbReference>
<evidence type="ECO:0000256" key="4">
    <source>
        <dbReference type="ARBA" id="ARBA00022840"/>
    </source>
</evidence>
<keyword evidence="5" id="KW-0175">Coiled coil</keyword>
<dbReference type="GO" id="GO:0005874">
    <property type="term" value="C:microtubule"/>
    <property type="evidence" value="ECO:0007669"/>
    <property type="project" value="UniProtKB-KW"/>
</dbReference>
<keyword evidence="2" id="KW-0963">Cytoplasm</keyword>
<dbReference type="STRING" id="37360.A0A0G4IIA3"/>
<organism evidence="9 10">
    <name type="scientific">Plasmodiophora brassicae</name>
    <name type="common">Clubroot disease agent</name>
    <dbReference type="NCBI Taxonomy" id="37360"/>
    <lineage>
        <taxon>Eukaryota</taxon>
        <taxon>Sar</taxon>
        <taxon>Rhizaria</taxon>
        <taxon>Endomyxa</taxon>
        <taxon>Phytomyxea</taxon>
        <taxon>Plasmodiophorida</taxon>
        <taxon>Plasmodiophoridae</taxon>
        <taxon>Plasmodiophora</taxon>
    </lineage>
</organism>
<dbReference type="AlphaFoldDB" id="A0A0G4IIA3"/>
<dbReference type="GO" id="GO:0003777">
    <property type="term" value="F:microtubule motor activity"/>
    <property type="evidence" value="ECO:0007669"/>
    <property type="project" value="InterPro"/>
</dbReference>
<dbReference type="InterPro" id="IPR019821">
    <property type="entry name" value="Kinesin_motor_CS"/>
</dbReference>
<dbReference type="OMA" id="CRFRPQS"/>
<keyword evidence="6 7" id="KW-0505">Motor protein</keyword>
<feature type="domain" description="Kinesin motor" evidence="8">
    <location>
        <begin position="20"/>
        <end position="365"/>
    </location>
</feature>
<dbReference type="GO" id="GO:0008017">
    <property type="term" value="F:microtubule binding"/>
    <property type="evidence" value="ECO:0007669"/>
    <property type="project" value="InterPro"/>
</dbReference>
<evidence type="ECO:0000256" key="6">
    <source>
        <dbReference type="PROSITE-ProRule" id="PRU00283"/>
    </source>
</evidence>
<dbReference type="InterPro" id="IPR036961">
    <property type="entry name" value="Kinesin_motor_dom_sf"/>
</dbReference>
<evidence type="ECO:0000256" key="5">
    <source>
        <dbReference type="ARBA" id="ARBA00023054"/>
    </source>
</evidence>
<sequence>MAPIPVWVDDDVSGNARDECVHVCIRVRPSSAPGSCVRVRHGQEIQLLGDGIALPGSPVHGESAPLVENEKHLFTFDSVLDEATTQEEVYERTCRSIIDKFFDGYNTSVLVYGQTGSGKTFTVTGAGRDRHPGIAYRAAQHVEQWLTRPDASQFETVVLVSLMEIYNDTLIDLLLESPTMAKDKDAAGKLRIREDPVLGVFVNGLTRVPVETSSDIVALIEKGSTRRHIAATSMNEFSSRSHSVLTITIHQRHLDDEEGFQAKRSELNIVDLAGSERQSATKATGHRLREGAKINASLSALGLVIKNLVEGSTHVPFRNSALTRLLQNSLGGNARTLLIACISPTASCVSESLSTLRFAARAKLIQNRPRVYADPKMARIAQVGHVCLVPPAWSP</sequence>
<dbReference type="EMBL" id="CDSF01000002">
    <property type="protein sequence ID" value="CEO94966.1"/>
    <property type="molecule type" value="Genomic_DNA"/>
</dbReference>
<dbReference type="Proteomes" id="UP000039324">
    <property type="component" value="Unassembled WGS sequence"/>
</dbReference>
<dbReference type="GO" id="GO:0007052">
    <property type="term" value="P:mitotic spindle organization"/>
    <property type="evidence" value="ECO:0007669"/>
    <property type="project" value="TreeGrafter"/>
</dbReference>
<evidence type="ECO:0000256" key="1">
    <source>
        <dbReference type="ARBA" id="ARBA00004496"/>
    </source>
</evidence>
<keyword evidence="3 6" id="KW-0547">Nucleotide-binding</keyword>
<dbReference type="GO" id="GO:0005524">
    <property type="term" value="F:ATP binding"/>
    <property type="evidence" value="ECO:0007669"/>
    <property type="project" value="UniProtKB-UniRule"/>
</dbReference>